<name>A0A420XMU3_9ACTN</name>
<accession>A0A420XMU3</accession>
<comment type="caution">
    <text evidence="1">The sequence shown here is derived from an EMBL/GenBank/DDBJ whole genome shotgun (WGS) entry which is preliminary data.</text>
</comment>
<organism evidence="1 2">
    <name type="scientific">Motilibacter peucedani</name>
    <dbReference type="NCBI Taxonomy" id="598650"/>
    <lineage>
        <taxon>Bacteria</taxon>
        <taxon>Bacillati</taxon>
        <taxon>Actinomycetota</taxon>
        <taxon>Actinomycetes</taxon>
        <taxon>Motilibacterales</taxon>
        <taxon>Motilibacteraceae</taxon>
        <taxon>Motilibacter</taxon>
    </lineage>
</organism>
<evidence type="ECO:0000313" key="1">
    <source>
        <dbReference type="EMBL" id="RKS72598.1"/>
    </source>
</evidence>
<evidence type="ECO:0000313" key="2">
    <source>
        <dbReference type="Proteomes" id="UP000281955"/>
    </source>
</evidence>
<dbReference type="Proteomes" id="UP000281955">
    <property type="component" value="Unassembled WGS sequence"/>
</dbReference>
<keyword evidence="2" id="KW-1185">Reference proteome</keyword>
<dbReference type="OrthoDB" id="5191158at2"/>
<proteinExistence type="predicted"/>
<protein>
    <recommendedName>
        <fullName evidence="3">Fe-S oxidoreductase</fullName>
    </recommendedName>
</protein>
<evidence type="ECO:0008006" key="3">
    <source>
        <dbReference type="Google" id="ProtNLM"/>
    </source>
</evidence>
<sequence>MPEVVVPLAARQAALVGRLARAYAALLGAAAEEHDGMHVRHGLPRRAYPRGGVTWGDTYVCGSAPWARSPERLRHERVHVEQWRTYGLWFALLYLRAGRDPLHNRFEIEAGLHDGGYVR</sequence>
<gene>
    <name evidence="1" type="ORF">CLV35_2845</name>
</gene>
<reference evidence="1 2" key="1">
    <citation type="submission" date="2018-10" db="EMBL/GenBank/DDBJ databases">
        <title>Genomic Encyclopedia of Archaeal and Bacterial Type Strains, Phase II (KMG-II): from individual species to whole genera.</title>
        <authorList>
            <person name="Goeker M."/>
        </authorList>
    </citation>
    <scope>NUCLEOTIDE SEQUENCE [LARGE SCALE GENOMIC DNA]</scope>
    <source>
        <strain evidence="1 2">RP-AC37</strain>
    </source>
</reference>
<dbReference type="EMBL" id="RBWV01000013">
    <property type="protein sequence ID" value="RKS72598.1"/>
    <property type="molecule type" value="Genomic_DNA"/>
</dbReference>
<dbReference type="AlphaFoldDB" id="A0A420XMU3"/>
<dbReference type="InParanoid" id="A0A420XMU3"/>